<evidence type="ECO:0000259" key="3">
    <source>
        <dbReference type="PROSITE" id="PS50003"/>
    </source>
</evidence>
<feature type="region of interest" description="Disordered" evidence="2">
    <location>
        <begin position="812"/>
        <end position="925"/>
    </location>
</feature>
<sequence>MLTNTKTNIEKNEIIIIDASNRSQDKLSNAILEERVKAAAKLEGVSTDKILARNKKATTTSNNTRNIDRLSKESGIGSSVGSSFDENDEMDHLYNEQFTSSSSQSTVSTDNAKLSPILSQSLDDLDDMMTKLPNDNKKSLGIITEEDEKYHQNRITFSDSNSEVTESSTFNDTESSISGGDPDSPSLLNNISMQVNNSSKVELDKKKTSFKRKNSGRSIFSVLSSSSLRSSSSSSLQRGSLSDPEDTLPNHHQRVNTPGSPSKPDRILVRSGFGSLTLKRRRSKPALSLALSDNNSNNKMMTTGLSSSRPGSPENSENLSKAGKILGLTISEEKILLDNKLSKKSRDTKMTTGASDEKISPTRSFNKNNSSKANKLLGYNDNNPMLSRQSKASKVLGIDDNELNRRSPSMYMDRGSIESQMTVASIRKNVIYKGFLAKHTNTHFKSWKSWKRRFFILAKNTLYCFKSSDLNSPLLDQFELTSDSVVCVSDAFNGKSWVLQVSKSNHSNQKSWYIQADNVDDMKVWLTELKSTVVKCNHTPETPNSADRLLYDDDDDDDDDDYDFDDDLLNDDKIHQRTFSSPSKFTNSPESSLIKSSSSIDDYSLPPPPRPQIMASLPPPPRPRSAPSSPSCPPSPITSLSPPPRQMSPLNHIPSDVEELCSIDNDVLEIPRSASPVETLSPPRARFCNSIHEHKGSISSTCSTSSVTSPSRNKYRSNSANSLSINTTLTSIQKPSSPRQSPLSSPSVNNSPRKSARSSTSSYRESIPIMMPSGSLIAPSPTFISDNPTLSPLSRTLSLRNVQQMSYKSSDFYARLPNPPKPPEGPKPPARNNVKVSLVNSDLYLSRNPPPNIPLPQPPPRPANTLTSASRVTSRTSLHPPPPIPPPRRPSADGRMGGKGTNSIITNFPVPVQNNKQATSSSRERFSHYERNMTLPINLPSRSSYTRLPARSKSPPPSRNNTTSMIYSSNPSRFQTMSINLPSHFTIAPLPPPTRPPNIPLPPVPTQSSNISMITPLITKNFIDNIQDTTLPPELTSPPPIEFPDDDDLDPDYAEELAASRIRSQKLKNTTPDTYLSVGNSSQQLPTSGLTFVMVEETLGDGELVLDLQDVSEDHPHVIRSKSSRNNIHNDLIRNDKEEKNMNKKNITILEEMNSEGNEKENIKEEEKETVKEVEDRSIKENLGKNDIINNVNGHVKNVINKNNINNVPSSNLSI</sequence>
<feature type="region of interest" description="Disordered" evidence="2">
    <location>
        <begin position="56"/>
        <end position="87"/>
    </location>
</feature>
<feature type="region of interest" description="Disordered" evidence="2">
    <location>
        <begin position="229"/>
        <end position="268"/>
    </location>
</feature>
<evidence type="ECO:0000313" key="4">
    <source>
        <dbReference type="EMBL" id="GBC03834.1"/>
    </source>
</evidence>
<feature type="region of interest" description="Disordered" evidence="2">
    <location>
        <begin position="154"/>
        <end position="188"/>
    </location>
</feature>
<dbReference type="STRING" id="94130.A0A2Z6RN07"/>
<gene>
    <name evidence="4" type="ORF">RclHR1_05350008</name>
</gene>
<feature type="compositionally biased region" description="Polar residues" evidence="2">
    <location>
        <begin position="864"/>
        <end position="877"/>
    </location>
</feature>
<proteinExistence type="predicted"/>
<feature type="compositionally biased region" description="Acidic residues" evidence="2">
    <location>
        <begin position="552"/>
        <end position="569"/>
    </location>
</feature>
<feature type="region of interest" description="Disordered" evidence="2">
    <location>
        <begin position="284"/>
        <end position="319"/>
    </location>
</feature>
<dbReference type="Proteomes" id="UP000247702">
    <property type="component" value="Unassembled WGS sequence"/>
</dbReference>
<feature type="compositionally biased region" description="Polar residues" evidence="2">
    <location>
        <begin position="577"/>
        <end position="587"/>
    </location>
</feature>
<protein>
    <recommendedName>
        <fullName evidence="3">PH domain-containing protein</fullName>
    </recommendedName>
</protein>
<feature type="compositionally biased region" description="Polar residues" evidence="2">
    <location>
        <begin position="716"/>
        <end position="734"/>
    </location>
</feature>
<feature type="coiled-coil region" evidence="1">
    <location>
        <begin position="1150"/>
        <end position="1177"/>
    </location>
</feature>
<dbReference type="PANTHER" id="PTHR45725:SF1">
    <property type="entry name" value="DISHEVELLED ASSOCIATED ACTIVATOR OF MORPHOGENESIS, ISOFORM D"/>
    <property type="match status" value="1"/>
</dbReference>
<reference evidence="4 5" key="1">
    <citation type="submission" date="2017-11" db="EMBL/GenBank/DDBJ databases">
        <title>The genome of Rhizophagus clarus HR1 reveals common genetic basis of auxotrophy among arbuscular mycorrhizal fungi.</title>
        <authorList>
            <person name="Kobayashi Y."/>
        </authorList>
    </citation>
    <scope>NUCLEOTIDE SEQUENCE [LARGE SCALE GENOMIC DNA]</scope>
    <source>
        <strain evidence="4 5">HR1</strain>
    </source>
</reference>
<dbReference type="InterPro" id="IPR011993">
    <property type="entry name" value="PH-like_dom_sf"/>
</dbReference>
<dbReference type="InterPro" id="IPR051425">
    <property type="entry name" value="Formin_Homology"/>
</dbReference>
<dbReference type="AlphaFoldDB" id="A0A2Z6RN07"/>
<dbReference type="Pfam" id="PF00169">
    <property type="entry name" value="PH"/>
    <property type="match status" value="1"/>
</dbReference>
<feature type="compositionally biased region" description="Low complexity" evidence="2">
    <location>
        <begin position="735"/>
        <end position="765"/>
    </location>
</feature>
<evidence type="ECO:0000256" key="1">
    <source>
        <dbReference type="SAM" id="Coils"/>
    </source>
</evidence>
<organism evidence="4 5">
    <name type="scientific">Rhizophagus clarus</name>
    <dbReference type="NCBI Taxonomy" id="94130"/>
    <lineage>
        <taxon>Eukaryota</taxon>
        <taxon>Fungi</taxon>
        <taxon>Fungi incertae sedis</taxon>
        <taxon>Mucoromycota</taxon>
        <taxon>Glomeromycotina</taxon>
        <taxon>Glomeromycetes</taxon>
        <taxon>Glomerales</taxon>
        <taxon>Glomeraceae</taxon>
        <taxon>Rhizophagus</taxon>
    </lineage>
</organism>
<keyword evidence="5" id="KW-1185">Reference proteome</keyword>
<feature type="compositionally biased region" description="Low complexity" evidence="2">
    <location>
        <begin position="697"/>
        <end position="711"/>
    </location>
</feature>
<dbReference type="InterPro" id="IPR001849">
    <property type="entry name" value="PH_domain"/>
</dbReference>
<feature type="compositionally biased region" description="Pro residues" evidence="2">
    <location>
        <begin position="605"/>
        <end position="646"/>
    </location>
</feature>
<feature type="compositionally biased region" description="Low complexity" evidence="2">
    <location>
        <begin position="229"/>
        <end position="242"/>
    </location>
</feature>
<dbReference type="PROSITE" id="PS50003">
    <property type="entry name" value="PH_DOMAIN"/>
    <property type="match status" value="1"/>
</dbReference>
<dbReference type="CDD" id="cd00821">
    <property type="entry name" value="PH"/>
    <property type="match status" value="1"/>
</dbReference>
<feature type="compositionally biased region" description="Polar residues" evidence="2">
    <location>
        <begin position="299"/>
        <end position="319"/>
    </location>
</feature>
<dbReference type="EMBL" id="BEXD01003910">
    <property type="protein sequence ID" value="GBC03834.1"/>
    <property type="molecule type" value="Genomic_DNA"/>
</dbReference>
<feature type="region of interest" description="Disordered" evidence="2">
    <location>
        <begin position="939"/>
        <end position="964"/>
    </location>
</feature>
<evidence type="ECO:0000256" key="2">
    <source>
        <dbReference type="SAM" id="MobiDB-lite"/>
    </source>
</evidence>
<accession>A0A2Z6RN07</accession>
<evidence type="ECO:0000313" key="5">
    <source>
        <dbReference type="Proteomes" id="UP000247702"/>
    </source>
</evidence>
<dbReference type="SUPFAM" id="SSF50729">
    <property type="entry name" value="PH domain-like"/>
    <property type="match status" value="1"/>
</dbReference>
<dbReference type="SMART" id="SM00233">
    <property type="entry name" value="PH"/>
    <property type="match status" value="1"/>
</dbReference>
<feature type="compositionally biased region" description="Polar residues" evidence="2">
    <location>
        <begin position="154"/>
        <end position="174"/>
    </location>
</feature>
<feature type="compositionally biased region" description="Low complexity" evidence="2">
    <location>
        <begin position="175"/>
        <end position="186"/>
    </location>
</feature>
<dbReference type="Gene3D" id="2.30.29.30">
    <property type="entry name" value="Pleckstrin-homology domain (PH domain)/Phosphotyrosine-binding domain (PTB)"/>
    <property type="match status" value="1"/>
</dbReference>
<feature type="compositionally biased region" description="Pro residues" evidence="2">
    <location>
        <begin position="879"/>
        <end position="889"/>
    </location>
</feature>
<feature type="domain" description="PH" evidence="3">
    <location>
        <begin position="429"/>
        <end position="534"/>
    </location>
</feature>
<feature type="compositionally biased region" description="Low complexity" evidence="2">
    <location>
        <begin position="588"/>
        <end position="604"/>
    </location>
</feature>
<feature type="compositionally biased region" description="Pro residues" evidence="2">
    <location>
        <begin position="848"/>
        <end position="862"/>
    </location>
</feature>
<name>A0A2Z6RN07_9GLOM</name>
<feature type="compositionally biased region" description="Polar residues" evidence="2">
    <location>
        <begin position="901"/>
        <end position="921"/>
    </location>
</feature>
<dbReference type="PANTHER" id="PTHR45725">
    <property type="entry name" value="FORMIN HOMOLOGY 2 FAMILY MEMBER"/>
    <property type="match status" value="1"/>
</dbReference>
<keyword evidence="1" id="KW-0175">Coiled coil</keyword>
<feature type="region of interest" description="Disordered" evidence="2">
    <location>
        <begin position="542"/>
        <end position="652"/>
    </location>
</feature>
<feature type="region of interest" description="Disordered" evidence="2">
    <location>
        <begin position="346"/>
        <end position="372"/>
    </location>
</feature>
<feature type="compositionally biased region" description="Low complexity" evidence="2">
    <location>
        <begin position="286"/>
        <end position="298"/>
    </location>
</feature>
<feature type="compositionally biased region" description="Basic and acidic residues" evidence="2">
    <location>
        <begin position="346"/>
        <end position="360"/>
    </location>
</feature>
<feature type="compositionally biased region" description="Pro residues" evidence="2">
    <location>
        <begin position="817"/>
        <end position="829"/>
    </location>
</feature>
<comment type="caution">
    <text evidence="4">The sequence shown here is derived from an EMBL/GenBank/DDBJ whole genome shotgun (WGS) entry which is preliminary data.</text>
</comment>
<feature type="region of interest" description="Disordered" evidence="2">
    <location>
        <begin position="695"/>
        <end position="765"/>
    </location>
</feature>